<organism evidence="1 2">
    <name type="scientific">Ectopseudomonas oleovorans</name>
    <name type="common">Pseudomonas oleovorans</name>
    <dbReference type="NCBI Taxonomy" id="301"/>
    <lineage>
        <taxon>Bacteria</taxon>
        <taxon>Pseudomonadati</taxon>
        <taxon>Pseudomonadota</taxon>
        <taxon>Gammaproteobacteria</taxon>
        <taxon>Pseudomonadales</taxon>
        <taxon>Pseudomonadaceae</taxon>
        <taxon>Ectopseudomonas</taxon>
    </lineage>
</organism>
<dbReference type="NCBIfam" id="NF047331">
    <property type="entry name" value="phage_HTJ"/>
    <property type="match status" value="1"/>
</dbReference>
<gene>
    <name evidence="1" type="ORF">DBO86_22855</name>
</gene>
<reference evidence="1 2" key="1">
    <citation type="submission" date="2018-04" db="EMBL/GenBank/DDBJ databases">
        <title>Pseudomonas sp. nov., isolated from mangrove soil.</title>
        <authorList>
            <person name="Chen C."/>
        </authorList>
    </citation>
    <scope>NUCLEOTIDE SEQUENCE [LARGE SCALE GENOMIC DNA]</scope>
    <source>
        <strain evidence="1 2">JCM 14246</strain>
    </source>
</reference>
<name>A0A2T5PGK6_ECTOL</name>
<proteinExistence type="predicted"/>
<keyword evidence="2" id="KW-1185">Reference proteome</keyword>
<accession>A0A2T5PGK6</accession>
<evidence type="ECO:0000313" key="2">
    <source>
        <dbReference type="Proteomes" id="UP000244052"/>
    </source>
</evidence>
<dbReference type="Proteomes" id="UP000244052">
    <property type="component" value="Unassembled WGS sequence"/>
</dbReference>
<protein>
    <submittedName>
        <fullName evidence="1">Uncharacterized protein</fullName>
    </submittedName>
</protein>
<evidence type="ECO:0000313" key="1">
    <source>
        <dbReference type="EMBL" id="PTU76842.1"/>
    </source>
</evidence>
<dbReference type="EMBL" id="QASO01000129">
    <property type="protein sequence ID" value="PTU76842.1"/>
    <property type="molecule type" value="Genomic_DNA"/>
</dbReference>
<dbReference type="AlphaFoldDB" id="A0A2T5PGK6"/>
<sequence>MAYTQEQYQALKAAIAGGELQVRYADRSVTYRSVTEMLQILRLMENELGLNADTTGGRRLTSFTKGY</sequence>
<dbReference type="RefSeq" id="WP_108234932.1">
    <property type="nucleotide sequence ID" value="NZ_QASO01000129.1"/>
</dbReference>
<comment type="caution">
    <text evidence="1">The sequence shown here is derived from an EMBL/GenBank/DDBJ whole genome shotgun (WGS) entry which is preliminary data.</text>
</comment>